<dbReference type="PANTHER" id="PTHR35191">
    <property type="entry name" value="PROPHAGE SIDE TAIL FIBER PROTEIN HOMOLOG STFQ-RELATED"/>
    <property type="match status" value="1"/>
</dbReference>
<dbReference type="EMBL" id="WSSB01000014">
    <property type="protein sequence ID" value="MXR38013.1"/>
    <property type="molecule type" value="Genomic_DNA"/>
</dbReference>
<gene>
    <name evidence="2" type="ORF">GQF02_13625</name>
</gene>
<accession>A0A845BZU2</accession>
<dbReference type="SUPFAM" id="SSF88874">
    <property type="entry name" value="Receptor-binding domain of short tail fibre protein gp12"/>
    <property type="match status" value="1"/>
</dbReference>
<organism evidence="2 3">
    <name type="scientific">Craterilacuibacter sinensis</name>
    <dbReference type="NCBI Taxonomy" id="2686017"/>
    <lineage>
        <taxon>Bacteria</taxon>
        <taxon>Pseudomonadati</taxon>
        <taxon>Pseudomonadota</taxon>
        <taxon>Betaproteobacteria</taxon>
        <taxon>Neisseriales</taxon>
        <taxon>Neisseriaceae</taxon>
        <taxon>Craterilacuibacter</taxon>
    </lineage>
</organism>
<proteinExistence type="predicted"/>
<feature type="domain" description="Phage tail fibre protein N-terminal" evidence="1">
    <location>
        <begin position="1"/>
        <end position="149"/>
    </location>
</feature>
<dbReference type="PANTHER" id="PTHR35191:SF1">
    <property type="entry name" value="PROPHAGE SIDE TAIL FIBER PROTEIN HOMOLOG STFQ-RELATED"/>
    <property type="match status" value="1"/>
</dbReference>
<comment type="caution">
    <text evidence="2">The sequence shown here is derived from an EMBL/GenBank/DDBJ whole genome shotgun (WGS) entry which is preliminary data.</text>
</comment>
<dbReference type="AlphaFoldDB" id="A0A845BZU2"/>
<protein>
    <recommendedName>
        <fullName evidence="1">Phage tail fibre protein N-terminal domain-containing protein</fullName>
    </recommendedName>
</protein>
<dbReference type="Proteomes" id="UP000467214">
    <property type="component" value="Unassembled WGS sequence"/>
</dbReference>
<evidence type="ECO:0000259" key="1">
    <source>
        <dbReference type="Pfam" id="PF12571"/>
    </source>
</evidence>
<dbReference type="InterPro" id="IPR051934">
    <property type="entry name" value="Phage_Tail_Fiber_Structural"/>
</dbReference>
<keyword evidence="3" id="KW-1185">Reference proteome</keyword>
<evidence type="ECO:0000313" key="3">
    <source>
        <dbReference type="Proteomes" id="UP000467214"/>
    </source>
</evidence>
<dbReference type="RefSeq" id="WP_160797882.1">
    <property type="nucleotide sequence ID" value="NZ_WSSB01000014.1"/>
</dbReference>
<evidence type="ECO:0000313" key="2">
    <source>
        <dbReference type="EMBL" id="MXR38013.1"/>
    </source>
</evidence>
<dbReference type="Pfam" id="PF12571">
    <property type="entry name" value="Phage_tail_fib"/>
    <property type="match status" value="1"/>
</dbReference>
<name>A0A845BZU2_9NEIS</name>
<sequence length="701" mass="72350">MAQTYFAILTAIGEAKLANATALGTMLQLTKMAVGDGNGATPIPNRNQTALVHENRRAPLNTLFVDPANASQIIAEQIIPEDIGDWWIREIGLYDAAGDLCAVANCPDTYKPVLSSGSGRTQIIRMVLIVANTSSVELKIDPSVVLAPRSYVDQVMAGHLVEQNPHPQYTTDAEVAALIAAEINKLDGKQSVRVATTTSIILSGLQTIDGVALVAGDRVLVKCQSAAKDNGIYVVAVGAWFRSTDADISIDVTPGLFVSVDQGTANADSIWQLVTDAPITLGTTGLVFEMFAGKSGVAANTYRSLTVNARGQVIGGANPNTLAGYELVEQIVSQAATAFTSAGTALAYTLTPSMALGALAANTRYRIKFHTANSGAASTLSVSGLAAKSVKQYDATGAKVSAVIKAGQLADVEYDGADWVIVDPLPTMLLPAGLPLDWIGITPPPWAVVRDGSALTRTSYASLYAALCPTRSGTLTSGSVNVTGLSTTLDMWVGMPVEGAGIPAGATVASITSVSAITLSANATASGAQTLTLFPFGYGNSGSATTFGVPDDRGLHTRSYDSGRGYEQSTLTANMTNASNALSGISSTRGLYAGMPVSGPGIPANTSIVIISANIVYISNNATASATAAALTVTGRQIGAEGMDEIRSHKHLQSYDLTGASGSAGGLVGTMYATNSFTRDSGGPENNVKRRIYLPIITIGA</sequence>
<dbReference type="InterPro" id="IPR022225">
    <property type="entry name" value="Phage_tail_fibre_N"/>
</dbReference>
<reference evidence="2 3" key="1">
    <citation type="submission" date="2019-12" db="EMBL/GenBank/DDBJ databases">
        <title>Neisseriaceae gen. nov. sp. Genome sequencing and assembly.</title>
        <authorList>
            <person name="Liu Z."/>
            <person name="Li A."/>
        </authorList>
    </citation>
    <scope>NUCLEOTIDE SEQUENCE [LARGE SCALE GENOMIC DNA]</scope>
    <source>
        <strain evidence="2 3">B2N2-7</strain>
    </source>
</reference>